<dbReference type="Pfam" id="PF09084">
    <property type="entry name" value="NMT1"/>
    <property type="match status" value="1"/>
</dbReference>
<organism evidence="13 14">
    <name type="scientific">Halarcobacter mediterraneus</name>
    <dbReference type="NCBI Taxonomy" id="2023153"/>
    <lineage>
        <taxon>Bacteria</taxon>
        <taxon>Pseudomonadati</taxon>
        <taxon>Campylobacterota</taxon>
        <taxon>Epsilonproteobacteria</taxon>
        <taxon>Campylobacterales</taxon>
        <taxon>Arcobacteraceae</taxon>
        <taxon>Halarcobacter</taxon>
    </lineage>
</organism>
<name>A0A4Q1AWL8_9BACT</name>
<dbReference type="AlphaFoldDB" id="A0A4Q1AWL8"/>
<keyword evidence="8" id="KW-0784">Thiamine biosynthesis</keyword>
<dbReference type="GO" id="GO:0046872">
    <property type="term" value="F:metal ion binding"/>
    <property type="evidence" value="ECO:0007669"/>
    <property type="project" value="UniProtKB-KW"/>
</dbReference>
<dbReference type="RefSeq" id="WP_129060605.1">
    <property type="nucleotide sequence ID" value="NZ_NXIE01000001.1"/>
</dbReference>
<comment type="function">
    <text evidence="1">Responsible for the formation of the pyrimidine heterocycle in the thiamine biosynthesis pathway. Catalyzes the formation of hydroxymethylpyrimidine phosphate (HMP-P) from histidine and pyridoxal phosphate (PLP). The protein uses PLP and the active site histidine to form HMP-P, generating an inactive enzyme. The enzyme can only undergo a single turnover, which suggests it is a suicide enzyme.</text>
</comment>
<dbReference type="Proteomes" id="UP000289718">
    <property type="component" value="Unassembled WGS sequence"/>
</dbReference>
<evidence type="ECO:0000256" key="8">
    <source>
        <dbReference type="ARBA" id="ARBA00022977"/>
    </source>
</evidence>
<comment type="similarity">
    <text evidence="3">Belongs to the NMT1/THI5 family.</text>
</comment>
<gene>
    <name evidence="13" type="ORF">CP965_03180</name>
</gene>
<proteinExistence type="inferred from homology"/>
<evidence type="ECO:0000256" key="3">
    <source>
        <dbReference type="ARBA" id="ARBA00009406"/>
    </source>
</evidence>
<evidence type="ECO:0000256" key="6">
    <source>
        <dbReference type="ARBA" id="ARBA00022723"/>
    </source>
</evidence>
<evidence type="ECO:0000313" key="14">
    <source>
        <dbReference type="Proteomes" id="UP000289718"/>
    </source>
</evidence>
<dbReference type="EMBL" id="NXIE01000001">
    <property type="protein sequence ID" value="RXK14465.1"/>
    <property type="molecule type" value="Genomic_DNA"/>
</dbReference>
<accession>A0A4Q1AWL8</accession>
<dbReference type="InterPro" id="IPR015168">
    <property type="entry name" value="SsuA/THI5"/>
</dbReference>
<feature type="domain" description="SsuA/THI5-like" evidence="12">
    <location>
        <begin position="13"/>
        <end position="219"/>
    </location>
</feature>
<dbReference type="InterPro" id="IPR027939">
    <property type="entry name" value="NMT1/THI5"/>
</dbReference>
<evidence type="ECO:0000256" key="11">
    <source>
        <dbReference type="ARBA" id="ARBA00048179"/>
    </source>
</evidence>
<evidence type="ECO:0000256" key="2">
    <source>
        <dbReference type="ARBA" id="ARBA00004948"/>
    </source>
</evidence>
<keyword evidence="5" id="KW-0808">Transferase</keyword>
<evidence type="ECO:0000313" key="13">
    <source>
        <dbReference type="EMBL" id="RXK14465.1"/>
    </source>
</evidence>
<keyword evidence="14" id="KW-1185">Reference proteome</keyword>
<dbReference type="Gene3D" id="3.40.190.10">
    <property type="entry name" value="Periplasmic binding protein-like II"/>
    <property type="match status" value="2"/>
</dbReference>
<evidence type="ECO:0000256" key="5">
    <source>
        <dbReference type="ARBA" id="ARBA00022679"/>
    </source>
</evidence>
<dbReference type="PANTHER" id="PTHR31528:SF1">
    <property type="entry name" value="4-AMINO-5-HYDROXYMETHYL-2-METHYLPYRIMIDINE PHOSPHATE SYNTHASE THI11-RELATED"/>
    <property type="match status" value="1"/>
</dbReference>
<evidence type="ECO:0000256" key="4">
    <source>
        <dbReference type="ARBA" id="ARBA00011738"/>
    </source>
</evidence>
<sequence>MMNLKIALEWFMNPDHLPFIAGVYTNAYLKEGLEVELIEPKEHYDGFKELTENKIDIHINEPIHLFEHYFEGIKSLGTFFETDGGVLVRKESVNKLKENKKFKITTPEANEITNRIGFEILNRYAKKEGFELDRKNIEFVQKDFWHINNLKEDETLDAAWLCFYNFEAIEASYEGFEFLFIDQKLSPYPNFSALELISTNETFEKKFRELNIFMKVTKDMMQRLQDVDFAKDVYYKFTEENKSELMDKIIEDTITRFNENFAPSDYQWKNLYSFLEELNIIKLTKKKYESIWYHN</sequence>
<dbReference type="GO" id="GO:0016740">
    <property type="term" value="F:transferase activity"/>
    <property type="evidence" value="ECO:0007669"/>
    <property type="project" value="UniProtKB-KW"/>
</dbReference>
<comment type="catalytic activity">
    <reaction evidence="11">
        <text>N(6)-(pyridoxal phosphate)-L-lysyl-[4-amino-5-hydroxymethyl-2-methylpyrimidine phosphate synthase] + L-histidyl-[4-amino-5-hydroxymethyl-2-methylpyrimidine phosphate synthase] + 2 Fe(3+) + 4 H2O = L-lysyl-[4-amino-5-hydroxymethyl-2-methylpyrimidine phosphate synthase] + (2S)-2-amino-5-hydroxy-4-oxopentanoyl-[4-amino-5-hydroxymethyl-2-methylpyrimidine phosphate synthase] + 4-amino-2-methyl-5-(phosphooxymethyl)pyrimidine + 3-oxopropanoate + 2 Fe(2+) + 2 H(+)</text>
        <dbReference type="Rhea" id="RHEA:65756"/>
        <dbReference type="Rhea" id="RHEA-COMP:16892"/>
        <dbReference type="Rhea" id="RHEA-COMP:16893"/>
        <dbReference type="Rhea" id="RHEA-COMP:16894"/>
        <dbReference type="Rhea" id="RHEA-COMP:16895"/>
        <dbReference type="ChEBI" id="CHEBI:15377"/>
        <dbReference type="ChEBI" id="CHEBI:15378"/>
        <dbReference type="ChEBI" id="CHEBI:29033"/>
        <dbReference type="ChEBI" id="CHEBI:29034"/>
        <dbReference type="ChEBI" id="CHEBI:29969"/>
        <dbReference type="ChEBI" id="CHEBI:29979"/>
        <dbReference type="ChEBI" id="CHEBI:33190"/>
        <dbReference type="ChEBI" id="CHEBI:58354"/>
        <dbReference type="ChEBI" id="CHEBI:143915"/>
        <dbReference type="ChEBI" id="CHEBI:157692"/>
    </reaction>
    <physiologicalReaction direction="left-to-right" evidence="11">
        <dbReference type="Rhea" id="RHEA:65757"/>
    </physiologicalReaction>
</comment>
<evidence type="ECO:0000259" key="12">
    <source>
        <dbReference type="Pfam" id="PF09084"/>
    </source>
</evidence>
<keyword evidence="9" id="KW-0408">Iron</keyword>
<evidence type="ECO:0000256" key="7">
    <source>
        <dbReference type="ARBA" id="ARBA00022898"/>
    </source>
</evidence>
<evidence type="ECO:0000256" key="9">
    <source>
        <dbReference type="ARBA" id="ARBA00023004"/>
    </source>
</evidence>
<comment type="subunit">
    <text evidence="4">Homodimer.</text>
</comment>
<evidence type="ECO:0000256" key="10">
    <source>
        <dbReference type="ARBA" id="ARBA00033171"/>
    </source>
</evidence>
<reference evidence="13 14" key="1">
    <citation type="submission" date="2017-09" db="EMBL/GenBank/DDBJ databases">
        <title>Genomics of the genus Arcobacter.</title>
        <authorList>
            <person name="Perez-Cataluna A."/>
            <person name="Figueras M.J."/>
            <person name="Salas-Masso N."/>
        </authorList>
    </citation>
    <scope>NUCLEOTIDE SEQUENCE [LARGE SCALE GENOMIC DNA]</scope>
    <source>
        <strain evidence="13 14">F156-34</strain>
    </source>
</reference>
<dbReference type="SUPFAM" id="SSF53850">
    <property type="entry name" value="Periplasmic binding protein-like II"/>
    <property type="match status" value="1"/>
</dbReference>
<comment type="caution">
    <text evidence="13">The sequence shown here is derived from an EMBL/GenBank/DDBJ whole genome shotgun (WGS) entry which is preliminary data.</text>
</comment>
<dbReference type="OrthoDB" id="5372616at2"/>
<protein>
    <recommendedName>
        <fullName evidence="10">Thiamine pyrimidine synthase</fullName>
    </recommendedName>
</protein>
<dbReference type="PANTHER" id="PTHR31528">
    <property type="entry name" value="4-AMINO-5-HYDROXYMETHYL-2-METHYLPYRIMIDINE PHOSPHATE SYNTHASE THI11-RELATED"/>
    <property type="match status" value="1"/>
</dbReference>
<keyword evidence="7" id="KW-0663">Pyridoxal phosphate</keyword>
<evidence type="ECO:0000256" key="1">
    <source>
        <dbReference type="ARBA" id="ARBA00003469"/>
    </source>
</evidence>
<dbReference type="GO" id="GO:0009228">
    <property type="term" value="P:thiamine biosynthetic process"/>
    <property type="evidence" value="ECO:0007669"/>
    <property type="project" value="UniProtKB-KW"/>
</dbReference>
<keyword evidence="6" id="KW-0479">Metal-binding</keyword>
<comment type="pathway">
    <text evidence="2">Cofactor biosynthesis; thiamine diphosphate biosynthesis.</text>
</comment>